<feature type="domain" description="EGF-like" evidence="16">
    <location>
        <begin position="73"/>
        <end position="104"/>
    </location>
</feature>
<dbReference type="Gene3D" id="2.60.120.290">
    <property type="entry name" value="Spermadhesin, CUB domain"/>
    <property type="match status" value="1"/>
</dbReference>
<dbReference type="SMART" id="SM00180">
    <property type="entry name" value="EGF_Lam"/>
    <property type="match status" value="2"/>
</dbReference>
<evidence type="ECO:0000256" key="6">
    <source>
        <dbReference type="ARBA" id="ARBA00022737"/>
    </source>
</evidence>
<dbReference type="Proteomes" id="UP000887572">
    <property type="component" value="Unplaced"/>
</dbReference>
<keyword evidence="10" id="KW-0325">Glycoprotein</keyword>
<feature type="disulfide bond" evidence="12">
    <location>
        <begin position="77"/>
        <end position="87"/>
    </location>
</feature>
<keyword evidence="7 14" id="KW-1133">Transmembrane helix</keyword>
<dbReference type="SUPFAM" id="SSF117281">
    <property type="entry name" value="Kelch motif"/>
    <property type="match status" value="1"/>
</dbReference>
<keyword evidence="6" id="KW-0677">Repeat</keyword>
<evidence type="ECO:0000313" key="19">
    <source>
        <dbReference type="WBParaSite" id="Gr19_v10_g1544.t1"/>
    </source>
</evidence>
<evidence type="ECO:0000256" key="13">
    <source>
        <dbReference type="PROSITE-ProRule" id="PRU00460"/>
    </source>
</evidence>
<dbReference type="InterPro" id="IPR016201">
    <property type="entry name" value="PSI"/>
</dbReference>
<keyword evidence="11 13" id="KW-0424">Laminin EGF-like domain</keyword>
<dbReference type="InterPro" id="IPR002049">
    <property type="entry name" value="LE_dom"/>
</dbReference>
<feature type="domain" description="CUB" evidence="15">
    <location>
        <begin position="106"/>
        <end position="220"/>
    </location>
</feature>
<evidence type="ECO:0000256" key="8">
    <source>
        <dbReference type="ARBA" id="ARBA00023136"/>
    </source>
</evidence>
<evidence type="ECO:0000256" key="1">
    <source>
        <dbReference type="ARBA" id="ARBA00004167"/>
    </source>
</evidence>
<dbReference type="GO" id="GO:0016020">
    <property type="term" value="C:membrane"/>
    <property type="evidence" value="ECO:0007669"/>
    <property type="project" value="UniProtKB-SubCell"/>
</dbReference>
<dbReference type="InterPro" id="IPR000859">
    <property type="entry name" value="CUB_dom"/>
</dbReference>
<evidence type="ECO:0000256" key="5">
    <source>
        <dbReference type="ARBA" id="ARBA00022729"/>
    </source>
</evidence>
<dbReference type="Gene3D" id="2.120.10.80">
    <property type="entry name" value="Kelch-type beta propeller"/>
    <property type="match status" value="2"/>
</dbReference>
<evidence type="ECO:0000256" key="7">
    <source>
        <dbReference type="ARBA" id="ARBA00022989"/>
    </source>
</evidence>
<dbReference type="PANTHER" id="PTHR46376">
    <property type="entry name" value="LEUCINE-ZIPPER-LIKE TRANSCRIPTIONAL REGULATOR 1"/>
    <property type="match status" value="1"/>
</dbReference>
<dbReference type="SUPFAM" id="SSF57196">
    <property type="entry name" value="EGF/Laminin"/>
    <property type="match status" value="1"/>
</dbReference>
<comment type="subcellular location">
    <subcellularLocation>
        <location evidence="1">Membrane</location>
        <topology evidence="1">Single-pass membrane protein</topology>
    </subcellularLocation>
</comment>
<dbReference type="PROSITE" id="PS01248">
    <property type="entry name" value="EGF_LAM_1"/>
    <property type="match status" value="1"/>
</dbReference>
<dbReference type="InterPro" id="IPR056732">
    <property type="entry name" value="GBD_ATRN"/>
</dbReference>
<feature type="disulfide bond" evidence="13">
    <location>
        <begin position="993"/>
        <end position="1007"/>
    </location>
</feature>
<dbReference type="Pfam" id="PF24972">
    <property type="entry name" value="GBD_ATRN"/>
    <property type="match status" value="1"/>
</dbReference>
<dbReference type="PROSITE" id="PS01180">
    <property type="entry name" value="CUB"/>
    <property type="match status" value="1"/>
</dbReference>
<dbReference type="PROSITE" id="PS50026">
    <property type="entry name" value="EGF_3"/>
    <property type="match status" value="1"/>
</dbReference>
<evidence type="ECO:0000259" key="17">
    <source>
        <dbReference type="PROSITE" id="PS50027"/>
    </source>
</evidence>
<comment type="caution">
    <text evidence="12">Lacks conserved residue(s) required for the propagation of feature annotation.</text>
</comment>
<dbReference type="GO" id="GO:0005794">
    <property type="term" value="C:Golgi apparatus"/>
    <property type="evidence" value="ECO:0007669"/>
    <property type="project" value="TreeGrafter"/>
</dbReference>
<evidence type="ECO:0000256" key="3">
    <source>
        <dbReference type="ARBA" id="ARBA00022536"/>
    </source>
</evidence>
<dbReference type="InterPro" id="IPR015915">
    <property type="entry name" value="Kelch-typ_b-propeller"/>
</dbReference>
<evidence type="ECO:0000256" key="11">
    <source>
        <dbReference type="ARBA" id="ARBA00023292"/>
    </source>
</evidence>
<dbReference type="Pfam" id="PF24981">
    <property type="entry name" value="Beta-prop_ATRN-LZTR1"/>
    <property type="match status" value="1"/>
</dbReference>
<dbReference type="InterPro" id="IPR002165">
    <property type="entry name" value="Plexin_repeat"/>
</dbReference>
<evidence type="ECO:0000259" key="16">
    <source>
        <dbReference type="PROSITE" id="PS50026"/>
    </source>
</evidence>
<feature type="domain" description="Laminin EGF-like" evidence="17">
    <location>
        <begin position="959"/>
        <end position="1009"/>
    </location>
</feature>
<dbReference type="SMART" id="SM00042">
    <property type="entry name" value="CUB"/>
    <property type="match status" value="1"/>
</dbReference>
<sequence length="1327" mass="146697">MALSLFIPQTTTECAFTFTDTILRFLRLAELLLHQLNFIHAVLLLSGIVLHWTASSRTVVEASFQSRRPSFLPSKPCDIPCHNGGTCLDGICRCPHGWGGPQCENCVGRVRKKLSSSQPNGLISDGPNNYGASARCIWVVENEDAKNGALLFKLDDFFAECCWDMLYIYDGKGVYGDLLGVFSGSLAGREIVARSGEAIVYFASDLAFNLPGFNITYAAGKCLQNCSGNGFCVGGRCNCNGGFWGDACQYQLCLLTMDGQAGPCKELVLNPVWDAVPAEDAAKHFLPRASHKSVAVVRDEIWLHGGFMFNSARMSSDFVVYNVHERRFRTVKAKGEEPTSRYDHSLVLHKKKLYIFGGVIGQNKTINEFWEYDMASNRWNLLSSPNASALDLPMASAGHTAHVVGNEMHILFGYNPFEGYMFTPQIYSFETGRWRWGAVDPSVHGRFGHASAQFSELNGEEMVLVHGGYNAPVNSYSYSISDELLLYDPKRQIWNNLGSHGAPLFRHSAVILDGIMLLVGGNSHNESSTIRKKDCYSEQIYAFDTICKRPVKIYSKEFESLARYGHSAFVSGGNMFIVGGFNGEMLNDVLMFTPANCDNQATNAEECERLSNGVRCVFHNKSCTKTQPNVSLRQSFLSIAKGETAMVSYQEHCAGTAVGDKDSVELRTCTLMSDCNNCLLQKGCGWCESSQICLGSYANCADGLLSDRSLCPFGGAKQRRKDAVVQRPCSLATNCFSCHRLPHCTWFAIDTKHICVSLADEAILIEEHNRMQTERLSLTPIADDVSLSGTQLQQSNNQLVPSSTLSPQQTIMLNSPSPITVQDVIILPSYNQHRQQNATCPLPCFMKSTCQSCIESQCMWCPSTQRCVFMDTYMVSFPYGQCQSWVTAANTHQACLMNPFDCELQKTCSDCQSIGPRCGWCDDGSGTGLGKCMGGTNSGVLDPNQCPADHWFFTGEPECQCNGHSNCTENATSKRLRCAKCQHRTRGEHCEHCEPGFFGDPRNGGTCQECRCTGQATLCNPLNGDCFCSTKGVIGPRCDKCEPKYVGDPKNGGTCTYELAIDFIFTFKLDSNDIRDKYVNQINFFSIPYKRETDVQFSITCEGDTGAKVTINLTTQLLEGRPPHTKHLMAGQLCTASGIKRTYSSTDPGFAFGTDTNTTFHVKVSDFETPVKIQISFAQSLPINWILFFVIFAACFIVLLVVAGLIWIIKMRIELYRNIRRRHDETEEMASRPFASVQLDLGDCRTDTVGPCAVEPCANYQTGVYTVIVRLPTGGQPYTPYGTSGIALASALCQLTPAQLALLQPPDQAKQRNRKSNFKRFMPFIRS</sequence>
<dbReference type="Pfam" id="PF01437">
    <property type="entry name" value="PSI"/>
    <property type="match status" value="1"/>
</dbReference>
<evidence type="ECO:0000259" key="15">
    <source>
        <dbReference type="PROSITE" id="PS01180"/>
    </source>
</evidence>
<dbReference type="SMART" id="SM00423">
    <property type="entry name" value="PSI"/>
    <property type="match status" value="3"/>
</dbReference>
<dbReference type="Pfam" id="PF24973">
    <property type="entry name" value="EGF_LMN_ATRN"/>
    <property type="match status" value="1"/>
</dbReference>
<evidence type="ECO:0000256" key="12">
    <source>
        <dbReference type="PROSITE-ProRule" id="PRU00076"/>
    </source>
</evidence>
<evidence type="ECO:0000256" key="9">
    <source>
        <dbReference type="ARBA" id="ARBA00023157"/>
    </source>
</evidence>
<keyword evidence="18" id="KW-1185">Reference proteome</keyword>
<keyword evidence="8 14" id="KW-0472">Membrane</keyword>
<feature type="disulfide bond" evidence="13">
    <location>
        <begin position="981"/>
        <end position="990"/>
    </location>
</feature>
<evidence type="ECO:0000256" key="2">
    <source>
        <dbReference type="ARBA" id="ARBA00022441"/>
    </source>
</evidence>
<reference evidence="19" key="1">
    <citation type="submission" date="2022-11" db="UniProtKB">
        <authorList>
            <consortium name="WormBaseParasite"/>
        </authorList>
    </citation>
    <scope>IDENTIFICATION</scope>
</reference>
<keyword evidence="9 12" id="KW-1015">Disulfide bond</keyword>
<accession>A0A914HB48</accession>
<dbReference type="InterPro" id="IPR000742">
    <property type="entry name" value="EGF"/>
</dbReference>
<dbReference type="CDD" id="cd00054">
    <property type="entry name" value="EGF_CA"/>
    <property type="match status" value="1"/>
</dbReference>
<dbReference type="PROSITE" id="PS50027">
    <property type="entry name" value="EGF_LAM_2"/>
    <property type="match status" value="1"/>
</dbReference>
<feature type="disulfide bond" evidence="13">
    <location>
        <begin position="961"/>
        <end position="978"/>
    </location>
</feature>
<evidence type="ECO:0000313" key="18">
    <source>
        <dbReference type="Proteomes" id="UP000887572"/>
    </source>
</evidence>
<keyword evidence="3 12" id="KW-0245">EGF-like domain</keyword>
<evidence type="ECO:0000256" key="10">
    <source>
        <dbReference type="ARBA" id="ARBA00023180"/>
    </source>
</evidence>
<dbReference type="InterPro" id="IPR056737">
    <property type="entry name" value="Beta-prop_ATRN-MKLN-like"/>
</dbReference>
<keyword evidence="5" id="KW-0732">Signal</keyword>
<keyword evidence="2" id="KW-0880">Kelch repeat</keyword>
<dbReference type="Pfam" id="PF00053">
    <property type="entry name" value="EGF_laminin"/>
    <property type="match status" value="1"/>
</dbReference>
<dbReference type="InterPro" id="IPR035914">
    <property type="entry name" value="Sperma_CUB_dom_sf"/>
</dbReference>
<dbReference type="InterPro" id="IPR051568">
    <property type="entry name" value="LZTR1/Attractin"/>
</dbReference>
<dbReference type="PANTHER" id="PTHR46376:SF2">
    <property type="entry name" value="DISTRACTED, ISOFORM B"/>
    <property type="match status" value="1"/>
</dbReference>
<dbReference type="InterPro" id="IPR056863">
    <property type="entry name" value="LMN_ATRN_NET-like_EGF"/>
</dbReference>
<dbReference type="PROSITE" id="PS00022">
    <property type="entry name" value="EGF_1"/>
    <property type="match status" value="1"/>
</dbReference>
<feature type="disulfide bond" evidence="12">
    <location>
        <begin position="94"/>
        <end position="103"/>
    </location>
</feature>
<dbReference type="CDD" id="cd00041">
    <property type="entry name" value="CUB"/>
    <property type="match status" value="1"/>
</dbReference>
<dbReference type="Pfam" id="PF00431">
    <property type="entry name" value="CUB"/>
    <property type="match status" value="1"/>
</dbReference>
<name>A0A914HB48_GLORO</name>
<dbReference type="WBParaSite" id="Gr19_v10_g1544.t1">
    <property type="protein sequence ID" value="Gr19_v10_g1544.t1"/>
    <property type="gene ID" value="Gr19_v10_g1544"/>
</dbReference>
<proteinExistence type="predicted"/>
<dbReference type="SUPFAM" id="SSF49854">
    <property type="entry name" value="Spermadhesin, CUB domain"/>
    <property type="match status" value="1"/>
</dbReference>
<organism evidence="18 19">
    <name type="scientific">Globodera rostochiensis</name>
    <name type="common">Golden nematode worm</name>
    <name type="synonym">Heterodera rostochiensis</name>
    <dbReference type="NCBI Taxonomy" id="31243"/>
    <lineage>
        <taxon>Eukaryota</taxon>
        <taxon>Metazoa</taxon>
        <taxon>Ecdysozoa</taxon>
        <taxon>Nematoda</taxon>
        <taxon>Chromadorea</taxon>
        <taxon>Rhabditida</taxon>
        <taxon>Tylenchina</taxon>
        <taxon>Tylenchomorpha</taxon>
        <taxon>Tylenchoidea</taxon>
        <taxon>Heteroderidae</taxon>
        <taxon>Heteroderinae</taxon>
        <taxon>Globodera</taxon>
    </lineage>
</organism>
<feature type="transmembrane region" description="Helical" evidence="14">
    <location>
        <begin position="1185"/>
        <end position="1209"/>
    </location>
</feature>
<dbReference type="SMART" id="SM00181">
    <property type="entry name" value="EGF"/>
    <property type="match status" value="5"/>
</dbReference>
<dbReference type="CDD" id="cd00055">
    <property type="entry name" value="EGF_Lam"/>
    <property type="match status" value="2"/>
</dbReference>
<dbReference type="Gene3D" id="2.10.25.10">
    <property type="entry name" value="Laminin"/>
    <property type="match status" value="2"/>
</dbReference>
<evidence type="ECO:0000256" key="14">
    <source>
        <dbReference type="SAM" id="Phobius"/>
    </source>
</evidence>
<keyword evidence="4 14" id="KW-0812">Transmembrane</keyword>
<protein>
    <submittedName>
        <fullName evidence="19">Attractin</fullName>
    </submittedName>
</protein>
<evidence type="ECO:0000256" key="4">
    <source>
        <dbReference type="ARBA" id="ARBA00022692"/>
    </source>
</evidence>